<organism evidence="3 4">
    <name type="scientific">Ralstonia solanacearum IPO1609</name>
    <dbReference type="NCBI Taxonomy" id="564066"/>
    <lineage>
        <taxon>Bacteria</taxon>
        <taxon>Pseudomonadati</taxon>
        <taxon>Pseudomonadota</taxon>
        <taxon>Betaproteobacteria</taxon>
        <taxon>Burkholderiales</taxon>
        <taxon>Burkholderiaceae</taxon>
        <taxon>Ralstonia</taxon>
        <taxon>Ralstonia solanacearum species complex</taxon>
    </lineage>
</organism>
<dbReference type="InterPro" id="IPR023870">
    <property type="entry name" value="PGA_export_porin_PgaA"/>
</dbReference>
<evidence type="ECO:0000313" key="3">
    <source>
        <dbReference type="EMBL" id="CEJ17799.1"/>
    </source>
</evidence>
<sequence length="825" mass="88510">MTVPAPVPSPARAGHPDMAELRDSRRCAIAAATVVLVGAAPLAAHAARPSPGSREDAGSAATRRLIDAELGELGGTAAPVVAPVAATAPSDADGLPASPARALLVAQQTVPAATPPQPMPAPAPEMAPASPPEETLPPSPTVILPPEVPAAQPSAPTAQPQAPAAAVPSGPALQGPAPGALAPLPVVPATPGAEAAGPPQPTPTAPMPTERDAYRAEVLRESREGAATLALDHLREHSDWFTDNESWHVEHAAAAQRIRWGREQLKSLRGPERFVIIDQGVAEIEALLKKVPETPENAALRQEIVADEVVALASRGRMKDATQRYEAMSQAGKVPAYTRVSAGDAYAYLDKPDRAAAAYTQALKDAGPGEIETGDVQEGLFYADLDTGRYEDARALLDKMKADNPEYVRLAPEAGTPNPDYSRVKRLEAQYLVLTGHTHEGIAALDTWRHEAPFAASFVSARADGAMVQAEPYTARTLYKTTLSEHPDDLSVMSGYGRASLALDDLKTAKDVADGLDERFPENGSVHALRKDLDVYQSPQLIIQAAGDKGNAVFADQEFGIDTKAYSGAFADHYRLFVHNFTGRADFQGASQSRVRNGAGVQWFDTGIEVNGEVHQSVGAAGKTGGTLDAAWMPSDHWKVSGLVTSDDLEVPYKAYAAGVTGKTVAGNVRYTWDETRYASLTYGLSRYTDHNLRQHWDANFYQQVFSSPRHTVGVLFGAGTSSSTMTNLNYFSPSRDYSGTATAIWSWTPWRYADKSFTQRVYLTGGAYNQQSFGTSPMLEARLEHVWQINRKTQVSYGVGLGRHRYDGQPETRKFIYLNLNIPL</sequence>
<reference evidence="3" key="2">
    <citation type="submission" date="2022-04" db="EMBL/GenBank/DDBJ databases">
        <title>Genomic draft of R. solanacearum strain IPO1609, a phylotype IIB1/biovar 2/race 3 strain isolated from potato in Europe.</title>
        <authorList>
            <person name="Boucher C."/>
            <person name="Carrere S."/>
            <person name="Dossat C."/>
            <person name="Elbaz M."/>
            <person name="Genin S."/>
            <person name="Gouzy J."/>
            <person name="Prior P."/>
            <person name="Segurens B."/>
            <person name="Wincker P."/>
        </authorList>
    </citation>
    <scope>NUCLEOTIDE SEQUENCE</scope>
    <source>
        <strain evidence="3">IPO1609</strain>
    </source>
</reference>
<reference evidence="3" key="1">
    <citation type="submission" date="2014-11" db="EMBL/GenBank/DDBJ databases">
        <authorList>
            <person name="Genoscope - CEA"/>
        </authorList>
    </citation>
    <scope>NUCLEOTIDE SEQUENCE</scope>
    <source>
        <strain evidence="3">IPO1609</strain>
    </source>
</reference>
<feature type="region of interest" description="Disordered" evidence="1">
    <location>
        <begin position="110"/>
        <end position="208"/>
    </location>
</feature>
<evidence type="ECO:0000256" key="1">
    <source>
        <dbReference type="SAM" id="MobiDB-lite"/>
    </source>
</evidence>
<proteinExistence type="predicted"/>
<evidence type="ECO:0000259" key="2">
    <source>
        <dbReference type="Pfam" id="PF21197"/>
    </source>
</evidence>
<dbReference type="NCBIfam" id="TIGR03939">
    <property type="entry name" value="PGA_TPR_OMP"/>
    <property type="match status" value="1"/>
</dbReference>
<dbReference type="AlphaFoldDB" id="A0A7U7JF99"/>
<dbReference type="Proteomes" id="UP000053470">
    <property type="component" value="Unassembled WGS sequence"/>
</dbReference>
<dbReference type="RefSeq" id="WP_004376765.1">
    <property type="nucleotide sequence ID" value="NZ_LN651281.1"/>
</dbReference>
<dbReference type="Gene3D" id="1.25.40.10">
    <property type="entry name" value="Tetratricopeptide repeat domain"/>
    <property type="match status" value="1"/>
</dbReference>
<dbReference type="Pfam" id="PF21197">
    <property type="entry name" value="PgaA_barrel"/>
    <property type="match status" value="1"/>
</dbReference>
<feature type="domain" description="PgaA membrane beta barrel" evidence="2">
    <location>
        <begin position="550"/>
        <end position="822"/>
    </location>
</feature>
<dbReference type="EMBL" id="LN651281">
    <property type="protein sequence ID" value="CEJ17799.1"/>
    <property type="molecule type" value="Genomic_DNA"/>
</dbReference>
<feature type="compositionally biased region" description="Pro residues" evidence="1">
    <location>
        <begin position="113"/>
        <end position="140"/>
    </location>
</feature>
<gene>
    <name evidence="3" type="primary">hmsH</name>
    <name evidence="3" type="ORF">RSIPO_04497</name>
</gene>
<feature type="compositionally biased region" description="Low complexity" evidence="1">
    <location>
        <begin position="149"/>
        <end position="197"/>
    </location>
</feature>
<dbReference type="InterPro" id="IPR011990">
    <property type="entry name" value="TPR-like_helical_dom_sf"/>
</dbReference>
<dbReference type="InterPro" id="IPR049003">
    <property type="entry name" value="PgaA_barrel"/>
</dbReference>
<keyword evidence="4" id="KW-1185">Reference proteome</keyword>
<evidence type="ECO:0000313" key="4">
    <source>
        <dbReference type="Proteomes" id="UP000053470"/>
    </source>
</evidence>
<dbReference type="GO" id="GO:1901515">
    <property type="term" value="F:poly-beta-1,6-N-acetyl-D-glucosamine transmembrane transporter activity"/>
    <property type="evidence" value="ECO:0007669"/>
    <property type="project" value="InterPro"/>
</dbReference>
<protein>
    <submittedName>
        <fullName evidence="3">Hemin-binding outer membrane protein</fullName>
    </submittedName>
</protein>
<accession>A0A7U7JF99</accession>
<name>A0A7U7JF99_RALSL</name>
<dbReference type="SUPFAM" id="SSF48452">
    <property type="entry name" value="TPR-like"/>
    <property type="match status" value="2"/>
</dbReference>